<name>A0ABT3RQQ1_9BACT</name>
<reference evidence="1 2" key="1">
    <citation type="submission" date="2022-11" db="EMBL/GenBank/DDBJ databases">
        <title>The characterization of three novel Bacteroidetes species and genomic analysis of their roles in tidal elemental geochemical cycles.</title>
        <authorList>
            <person name="Ma K."/>
        </authorList>
    </citation>
    <scope>NUCLEOTIDE SEQUENCE [LARGE SCALE GENOMIC DNA]</scope>
    <source>
        <strain evidence="1 2">M17</strain>
    </source>
</reference>
<sequence length="203" mass="23195">MTGIITGDIIRSERDLSNPKWLDVLKSQLSNLSISKNSWDIYSGDSFQLEVDPEEGLSTMLILKSLLIFKADINVRMALGIGEKEYSGESISESNGEAFVYSGRLLDELKNETLAIRSGNKEFDDTINLMIELGLLTIDRWSQNSAEAVYYFLSNQVETQKQLAEKLQISQGRISERLTRAGYDQIIKLDQYYRKYFNQKLKN</sequence>
<dbReference type="InterPro" id="IPR032580">
    <property type="entry name" value="SatD"/>
</dbReference>
<dbReference type="Proteomes" id="UP001209885">
    <property type="component" value="Unassembled WGS sequence"/>
</dbReference>
<proteinExistence type="predicted"/>
<protein>
    <submittedName>
        <fullName evidence="1">SatD family protein</fullName>
    </submittedName>
</protein>
<evidence type="ECO:0000313" key="2">
    <source>
        <dbReference type="Proteomes" id="UP001209885"/>
    </source>
</evidence>
<keyword evidence="2" id="KW-1185">Reference proteome</keyword>
<gene>
    <name evidence="1" type="ORF">OO013_08770</name>
</gene>
<accession>A0ABT3RQQ1</accession>
<evidence type="ECO:0000313" key="1">
    <source>
        <dbReference type="EMBL" id="MCX2743956.1"/>
    </source>
</evidence>
<dbReference type="Pfam" id="PF16264">
    <property type="entry name" value="SatD"/>
    <property type="match status" value="1"/>
</dbReference>
<organism evidence="1 2">
    <name type="scientific">Mangrovivirga halotolerans</name>
    <dbReference type="NCBI Taxonomy" id="2993936"/>
    <lineage>
        <taxon>Bacteria</taxon>
        <taxon>Pseudomonadati</taxon>
        <taxon>Bacteroidota</taxon>
        <taxon>Cytophagia</taxon>
        <taxon>Cytophagales</taxon>
        <taxon>Mangrovivirgaceae</taxon>
        <taxon>Mangrovivirga</taxon>
    </lineage>
</organism>
<dbReference type="EMBL" id="JAPFQN010000005">
    <property type="protein sequence ID" value="MCX2743956.1"/>
    <property type="molecule type" value="Genomic_DNA"/>
</dbReference>
<comment type="caution">
    <text evidence="1">The sequence shown here is derived from an EMBL/GenBank/DDBJ whole genome shotgun (WGS) entry which is preliminary data.</text>
</comment>
<dbReference type="RefSeq" id="WP_266056425.1">
    <property type="nucleotide sequence ID" value="NZ_JAPFQN010000005.1"/>
</dbReference>